<dbReference type="InterPro" id="IPR038717">
    <property type="entry name" value="Tc1-like_DDE_dom"/>
</dbReference>
<dbReference type="GO" id="GO:0006313">
    <property type="term" value="P:DNA transposition"/>
    <property type="evidence" value="ECO:0007669"/>
    <property type="project" value="InterPro"/>
</dbReference>
<evidence type="ECO:0000313" key="5">
    <source>
        <dbReference type="Proteomes" id="UP000663828"/>
    </source>
</evidence>
<comment type="caution">
    <text evidence="4">The sequence shown here is derived from an EMBL/GenBank/DDBJ whole genome shotgun (WGS) entry which is preliminary data.</text>
</comment>
<protein>
    <recommendedName>
        <fullName evidence="7">Transposase</fullName>
    </recommendedName>
</protein>
<evidence type="ECO:0000313" key="3">
    <source>
        <dbReference type="EMBL" id="CAF1130987.1"/>
    </source>
</evidence>
<feature type="domain" description="Tc1-like transposase DDE" evidence="2">
    <location>
        <begin position="145"/>
        <end position="289"/>
    </location>
</feature>
<dbReference type="InterPro" id="IPR036397">
    <property type="entry name" value="RNaseH_sf"/>
</dbReference>
<organism evidence="4 6">
    <name type="scientific">Adineta ricciae</name>
    <name type="common">Rotifer</name>
    <dbReference type="NCBI Taxonomy" id="249248"/>
    <lineage>
        <taxon>Eukaryota</taxon>
        <taxon>Metazoa</taxon>
        <taxon>Spiralia</taxon>
        <taxon>Gnathifera</taxon>
        <taxon>Rotifera</taxon>
        <taxon>Eurotatoria</taxon>
        <taxon>Bdelloidea</taxon>
        <taxon>Adinetida</taxon>
        <taxon>Adinetidae</taxon>
        <taxon>Adineta</taxon>
    </lineage>
</organism>
<evidence type="ECO:0000313" key="6">
    <source>
        <dbReference type="Proteomes" id="UP000663852"/>
    </source>
</evidence>
<name>A0A815NXZ4_ADIRI</name>
<dbReference type="GO" id="GO:0003677">
    <property type="term" value="F:DNA binding"/>
    <property type="evidence" value="ECO:0007669"/>
    <property type="project" value="InterPro"/>
</dbReference>
<dbReference type="NCBIfam" id="NF033545">
    <property type="entry name" value="transpos_IS630"/>
    <property type="match status" value="1"/>
</dbReference>
<dbReference type="Gene3D" id="3.30.420.10">
    <property type="entry name" value="Ribonuclease H-like superfamily/Ribonuclease H"/>
    <property type="match status" value="1"/>
</dbReference>
<proteinExistence type="predicted"/>
<evidence type="ECO:0000313" key="4">
    <source>
        <dbReference type="EMBL" id="CAF1440877.1"/>
    </source>
</evidence>
<dbReference type="InterPro" id="IPR036388">
    <property type="entry name" value="WH-like_DNA-bd_sf"/>
</dbReference>
<feature type="domain" description="Transposase Tc1-like" evidence="1">
    <location>
        <begin position="68"/>
        <end position="139"/>
    </location>
</feature>
<evidence type="ECO:0008006" key="7">
    <source>
        <dbReference type="Google" id="ProtNLM"/>
    </source>
</evidence>
<dbReference type="InterPro" id="IPR002492">
    <property type="entry name" value="Transposase_Tc1-like"/>
</dbReference>
<dbReference type="Proteomes" id="UP000663828">
    <property type="component" value="Unassembled WGS sequence"/>
</dbReference>
<keyword evidence="5" id="KW-1185">Reference proteome</keyword>
<dbReference type="Gene3D" id="1.10.10.10">
    <property type="entry name" value="Winged helix-like DNA-binding domain superfamily/Winged helix DNA-binding domain"/>
    <property type="match status" value="1"/>
</dbReference>
<dbReference type="Pfam" id="PF13384">
    <property type="entry name" value="HTH_23"/>
    <property type="match status" value="1"/>
</dbReference>
<dbReference type="InterPro" id="IPR047655">
    <property type="entry name" value="Transpos_IS630-like"/>
</dbReference>
<accession>A0A815NXZ4</accession>
<dbReference type="AlphaFoldDB" id="A0A815NXZ4"/>
<evidence type="ECO:0000259" key="1">
    <source>
        <dbReference type="Pfam" id="PF01498"/>
    </source>
</evidence>
<dbReference type="OrthoDB" id="10047384at2759"/>
<dbReference type="InterPro" id="IPR009057">
    <property type="entry name" value="Homeodomain-like_sf"/>
</dbReference>
<dbReference type="Pfam" id="PF13358">
    <property type="entry name" value="DDE_3"/>
    <property type="match status" value="1"/>
</dbReference>
<sequence length="329" mass="38808">MAEHLSIRQRWTVITLHQDSHLSLRTIASRVNCSFSTVRNIIQLYEETHDVIERQGRGRRRLIDGPVRRYFRQIMSQHPTDTSFSIANRLQQHSGVTVSARTIREACRNENFHPVHARAHWQINEHQAARCFQYCYTHRLNNWRQVIFTDEKKFQVDQAGFVYWVPIGAPRPRTFVGQVKYQVTVFGAIWFNQRSHLVFIQGSSNSTTYLQQVQLALGNYQQRLHGYSFIHDRTTWSNSIMVHDWLASFGIDCMDDYPSVSPELNPIESVWGWMNRYVQSRHPRSQRHLEVLVRQAWQEIPIITIRVYIQHVRTIIQMIIAAQGWDVDA</sequence>
<gene>
    <name evidence="4" type="ORF">EDS130_LOCUS38861</name>
    <name evidence="3" type="ORF">XAT740_LOCUS19900</name>
</gene>
<evidence type="ECO:0000259" key="2">
    <source>
        <dbReference type="Pfam" id="PF13358"/>
    </source>
</evidence>
<dbReference type="GO" id="GO:0015074">
    <property type="term" value="P:DNA integration"/>
    <property type="evidence" value="ECO:0007669"/>
    <property type="project" value="InterPro"/>
</dbReference>
<dbReference type="SUPFAM" id="SSF46689">
    <property type="entry name" value="Homeodomain-like"/>
    <property type="match status" value="1"/>
</dbReference>
<dbReference type="EMBL" id="CAJNOJ010000417">
    <property type="protein sequence ID" value="CAF1440877.1"/>
    <property type="molecule type" value="Genomic_DNA"/>
</dbReference>
<dbReference type="Proteomes" id="UP000663852">
    <property type="component" value="Unassembled WGS sequence"/>
</dbReference>
<reference evidence="4" key="1">
    <citation type="submission" date="2021-02" db="EMBL/GenBank/DDBJ databases">
        <authorList>
            <person name="Nowell W R."/>
        </authorList>
    </citation>
    <scope>NUCLEOTIDE SEQUENCE</scope>
</reference>
<dbReference type="Pfam" id="PF01498">
    <property type="entry name" value="HTH_Tnp_Tc3_2"/>
    <property type="match status" value="1"/>
</dbReference>
<dbReference type="EMBL" id="CAJNOR010001372">
    <property type="protein sequence ID" value="CAF1130987.1"/>
    <property type="molecule type" value="Genomic_DNA"/>
</dbReference>